<evidence type="ECO:0000256" key="5">
    <source>
        <dbReference type="ARBA" id="ARBA00022692"/>
    </source>
</evidence>
<keyword evidence="5 8" id="KW-0812">Transmembrane</keyword>
<evidence type="ECO:0000256" key="7">
    <source>
        <dbReference type="ARBA" id="ARBA00023136"/>
    </source>
</evidence>
<proteinExistence type="inferred from homology"/>
<accession>A0A5Q2TMZ2</accession>
<dbReference type="InterPro" id="IPR000515">
    <property type="entry name" value="MetI-like"/>
</dbReference>
<evidence type="ECO:0000256" key="4">
    <source>
        <dbReference type="ARBA" id="ARBA00022519"/>
    </source>
</evidence>
<feature type="transmembrane region" description="Helical" evidence="8">
    <location>
        <begin position="135"/>
        <end position="156"/>
    </location>
</feature>
<keyword evidence="11" id="KW-1185">Reference proteome</keyword>
<dbReference type="CDD" id="cd06261">
    <property type="entry name" value="TM_PBP2"/>
    <property type="match status" value="1"/>
</dbReference>
<keyword evidence="3" id="KW-1003">Cell membrane</keyword>
<protein>
    <submittedName>
        <fullName evidence="10">ABC transporter permease subunit</fullName>
    </submittedName>
</protein>
<feature type="domain" description="ABC transmembrane type-1" evidence="9">
    <location>
        <begin position="72"/>
        <end position="260"/>
    </location>
</feature>
<evidence type="ECO:0000259" key="9">
    <source>
        <dbReference type="PROSITE" id="PS50928"/>
    </source>
</evidence>
<evidence type="ECO:0000256" key="3">
    <source>
        <dbReference type="ARBA" id="ARBA00022475"/>
    </source>
</evidence>
<keyword evidence="6 8" id="KW-1133">Transmembrane helix</keyword>
<keyword evidence="4" id="KW-0997">Cell inner membrane</keyword>
<evidence type="ECO:0000256" key="2">
    <source>
        <dbReference type="ARBA" id="ARBA00022448"/>
    </source>
</evidence>
<dbReference type="GO" id="GO:0055085">
    <property type="term" value="P:transmembrane transport"/>
    <property type="evidence" value="ECO:0007669"/>
    <property type="project" value="InterPro"/>
</dbReference>
<feature type="transmembrane region" description="Helical" evidence="8">
    <location>
        <begin position="72"/>
        <end position="96"/>
    </location>
</feature>
<dbReference type="AlphaFoldDB" id="A0A5Q2TMZ2"/>
<organism evidence="10 11">
    <name type="scientific">Gracilibacillus salitolerans</name>
    <dbReference type="NCBI Taxonomy" id="2663022"/>
    <lineage>
        <taxon>Bacteria</taxon>
        <taxon>Bacillati</taxon>
        <taxon>Bacillota</taxon>
        <taxon>Bacilli</taxon>
        <taxon>Bacillales</taxon>
        <taxon>Bacillaceae</taxon>
        <taxon>Gracilibacillus</taxon>
    </lineage>
</organism>
<dbReference type="EMBL" id="CP045915">
    <property type="protein sequence ID" value="QGH36156.1"/>
    <property type="molecule type" value="Genomic_DNA"/>
</dbReference>
<evidence type="ECO:0000256" key="6">
    <source>
        <dbReference type="ARBA" id="ARBA00022989"/>
    </source>
</evidence>
<feature type="transmembrane region" description="Helical" evidence="8">
    <location>
        <begin position="12"/>
        <end position="41"/>
    </location>
</feature>
<feature type="transmembrane region" description="Helical" evidence="8">
    <location>
        <begin position="197"/>
        <end position="220"/>
    </location>
</feature>
<dbReference type="GO" id="GO:0005886">
    <property type="term" value="C:plasma membrane"/>
    <property type="evidence" value="ECO:0007669"/>
    <property type="project" value="UniProtKB-SubCell"/>
</dbReference>
<dbReference type="SUPFAM" id="SSF161098">
    <property type="entry name" value="MetI-like"/>
    <property type="match status" value="1"/>
</dbReference>
<feature type="transmembrane region" description="Helical" evidence="8">
    <location>
        <begin position="108"/>
        <end position="129"/>
    </location>
</feature>
<name>A0A5Q2TMZ2_9BACI</name>
<dbReference type="InterPro" id="IPR035906">
    <property type="entry name" value="MetI-like_sf"/>
</dbReference>
<comment type="subcellular location">
    <subcellularLocation>
        <location evidence="1">Cell inner membrane</location>
        <topology evidence="1">Multi-pass membrane protein</topology>
    </subcellularLocation>
    <subcellularLocation>
        <location evidence="8">Cell membrane</location>
        <topology evidence="8">Multi-pass membrane protein</topology>
    </subcellularLocation>
</comment>
<dbReference type="RefSeq" id="WP_153792331.1">
    <property type="nucleotide sequence ID" value="NZ_CP045915.1"/>
</dbReference>
<evidence type="ECO:0000313" key="10">
    <source>
        <dbReference type="EMBL" id="QGH36156.1"/>
    </source>
</evidence>
<reference evidence="10 11" key="1">
    <citation type="submission" date="2019-11" db="EMBL/GenBank/DDBJ databases">
        <title>Gracilibacillus salitolerans sp. nov., a moderate halophile isolated from a saline soil in northwest China.</title>
        <authorList>
            <person name="Gan L."/>
        </authorList>
    </citation>
    <scope>NUCLEOTIDE SEQUENCE [LARGE SCALE GENOMIC DNA]</scope>
    <source>
        <strain evidence="10 11">SCU50</strain>
    </source>
</reference>
<dbReference type="Proteomes" id="UP000339690">
    <property type="component" value="Chromosome"/>
</dbReference>
<dbReference type="PROSITE" id="PS50928">
    <property type="entry name" value="ABC_TM1"/>
    <property type="match status" value="1"/>
</dbReference>
<evidence type="ECO:0000256" key="8">
    <source>
        <dbReference type="RuleBase" id="RU363032"/>
    </source>
</evidence>
<dbReference type="Gene3D" id="1.10.3720.10">
    <property type="entry name" value="MetI-like"/>
    <property type="match status" value="1"/>
</dbReference>
<dbReference type="KEGG" id="grc:GI584_19825"/>
<sequence length="270" mass="29425">MAKSNNQHKRFNLGTCMIWLLGSLVYLFMTVPVLIIVIASFSPHAYPEFPPTSFSLQWYVELFTSRAWLETLWTSILLVLIVAPTTVILGTAAAVAIRRLNFPGKQALQAMMMSPLMIPHVVLGIAFLYQGTAMGWFGTLTALIIAHAVIVFPFVIRSVGVSMSNLNPILEQASMSLGAGPIRTFFQVTIPNIKPGIMAGAVFAGVTSFGEVSVSVFVTSPQFVTVPVRIFNYVEQTFDPVINAVSVVFILIAVIALIIIEKTIGLTKAF</sequence>
<dbReference type="PANTHER" id="PTHR43357">
    <property type="entry name" value="INNER MEMBRANE ABC TRANSPORTER PERMEASE PROTEIN YDCV"/>
    <property type="match status" value="1"/>
</dbReference>
<dbReference type="PANTHER" id="PTHR43357:SF4">
    <property type="entry name" value="INNER MEMBRANE ABC TRANSPORTER PERMEASE PROTEIN YDCV"/>
    <property type="match status" value="1"/>
</dbReference>
<keyword evidence="7 8" id="KW-0472">Membrane</keyword>
<feature type="transmembrane region" description="Helical" evidence="8">
    <location>
        <begin position="240"/>
        <end position="260"/>
    </location>
</feature>
<evidence type="ECO:0000256" key="1">
    <source>
        <dbReference type="ARBA" id="ARBA00004429"/>
    </source>
</evidence>
<evidence type="ECO:0000313" key="11">
    <source>
        <dbReference type="Proteomes" id="UP000339690"/>
    </source>
</evidence>
<comment type="similarity">
    <text evidence="8">Belongs to the binding-protein-dependent transport system permease family.</text>
</comment>
<gene>
    <name evidence="10" type="ORF">GI584_19825</name>
</gene>
<keyword evidence="2 8" id="KW-0813">Transport</keyword>
<dbReference type="Pfam" id="PF00528">
    <property type="entry name" value="BPD_transp_1"/>
    <property type="match status" value="1"/>
</dbReference>